<dbReference type="EMBL" id="SOAM01000001">
    <property type="protein sequence ID" value="TDS80635.1"/>
    <property type="molecule type" value="Genomic_DNA"/>
</dbReference>
<proteinExistence type="inferred from homology"/>
<dbReference type="Pfam" id="PF00528">
    <property type="entry name" value="BPD_transp_1"/>
    <property type="match status" value="1"/>
</dbReference>
<evidence type="ECO:0000313" key="10">
    <source>
        <dbReference type="Proteomes" id="UP000295344"/>
    </source>
</evidence>
<dbReference type="InterPro" id="IPR000515">
    <property type="entry name" value="MetI-like"/>
</dbReference>
<sequence>MTTFAPGRKASSSRRHPRRGEELTFWIFLAPFFVGLLIFTLLPIAWSAVLSLFDAQATVYPTIFVGLRNYIDIVTDPDFLNSIGTFLVFTVFIVPVTLVCSLGLALLVNRLPHGAGFFRTVIFLPTACSYVVASLIWKLGLFNGLESSLANQVLALFGQQPIYSWLNQFPLFWILLVTVRLWLQIGFYMLLFSAALQRVPEQLYEAASIDGVRSSWRMFWSITWPQLRSTTSAVILLLMIAAFQAFDEFYNLVGAGPTARPPLVYLYNRAFTQQDFGHGSAGALVLTLIMVVVALLQNRFFGFGAADDDSPRKRASRKKVAA</sequence>
<feature type="transmembrane region" description="Helical" evidence="7">
    <location>
        <begin position="86"/>
        <end position="108"/>
    </location>
</feature>
<accession>A0A4R7FS11</accession>
<dbReference type="CDD" id="cd06261">
    <property type="entry name" value="TM_PBP2"/>
    <property type="match status" value="1"/>
</dbReference>
<feature type="transmembrane region" description="Helical" evidence="7">
    <location>
        <begin position="276"/>
        <end position="296"/>
    </location>
</feature>
<evidence type="ECO:0000256" key="2">
    <source>
        <dbReference type="ARBA" id="ARBA00022448"/>
    </source>
</evidence>
<dbReference type="InterPro" id="IPR051393">
    <property type="entry name" value="ABC_transporter_permease"/>
</dbReference>
<dbReference type="RefSeq" id="WP_133765332.1">
    <property type="nucleotide sequence ID" value="NZ_BAAARP010000001.1"/>
</dbReference>
<dbReference type="Gene3D" id="1.10.3720.10">
    <property type="entry name" value="MetI-like"/>
    <property type="match status" value="1"/>
</dbReference>
<comment type="subcellular location">
    <subcellularLocation>
        <location evidence="1 7">Cell membrane</location>
        <topology evidence="1 7">Multi-pass membrane protein</topology>
    </subcellularLocation>
</comment>
<dbReference type="SUPFAM" id="SSF161098">
    <property type="entry name" value="MetI-like"/>
    <property type="match status" value="1"/>
</dbReference>
<feature type="transmembrane region" description="Helical" evidence="7">
    <location>
        <begin position="120"/>
        <end position="139"/>
    </location>
</feature>
<keyword evidence="5 7" id="KW-1133">Transmembrane helix</keyword>
<dbReference type="PANTHER" id="PTHR30193">
    <property type="entry name" value="ABC TRANSPORTER PERMEASE PROTEIN"/>
    <property type="match status" value="1"/>
</dbReference>
<evidence type="ECO:0000256" key="6">
    <source>
        <dbReference type="ARBA" id="ARBA00023136"/>
    </source>
</evidence>
<name>A0A4R7FS11_9MICO</name>
<protein>
    <submittedName>
        <fullName evidence="9">Multiple sugar transport system permease protein</fullName>
    </submittedName>
</protein>
<comment type="similarity">
    <text evidence="7">Belongs to the binding-protein-dependent transport system permease family.</text>
</comment>
<keyword evidence="10" id="KW-1185">Reference proteome</keyword>
<keyword evidence="3" id="KW-1003">Cell membrane</keyword>
<dbReference type="InterPro" id="IPR035906">
    <property type="entry name" value="MetI-like_sf"/>
</dbReference>
<feature type="transmembrane region" description="Helical" evidence="7">
    <location>
        <begin position="23"/>
        <end position="46"/>
    </location>
</feature>
<feature type="transmembrane region" description="Helical" evidence="7">
    <location>
        <begin position="171"/>
        <end position="192"/>
    </location>
</feature>
<organism evidence="9 10">
    <name type="scientific">Amnibacterium kyonggiense</name>
    <dbReference type="NCBI Taxonomy" id="595671"/>
    <lineage>
        <taxon>Bacteria</taxon>
        <taxon>Bacillati</taxon>
        <taxon>Actinomycetota</taxon>
        <taxon>Actinomycetes</taxon>
        <taxon>Micrococcales</taxon>
        <taxon>Microbacteriaceae</taxon>
        <taxon>Amnibacterium</taxon>
    </lineage>
</organism>
<keyword evidence="4 7" id="KW-0812">Transmembrane</keyword>
<dbReference type="AlphaFoldDB" id="A0A4R7FS11"/>
<dbReference type="PROSITE" id="PS50928">
    <property type="entry name" value="ABC_TM1"/>
    <property type="match status" value="1"/>
</dbReference>
<evidence type="ECO:0000256" key="7">
    <source>
        <dbReference type="RuleBase" id="RU363032"/>
    </source>
</evidence>
<dbReference type="GO" id="GO:0005886">
    <property type="term" value="C:plasma membrane"/>
    <property type="evidence" value="ECO:0007669"/>
    <property type="project" value="UniProtKB-SubCell"/>
</dbReference>
<dbReference type="OrthoDB" id="4790574at2"/>
<keyword evidence="6 7" id="KW-0472">Membrane</keyword>
<keyword evidence="9" id="KW-0762">Sugar transport</keyword>
<evidence type="ECO:0000313" key="9">
    <source>
        <dbReference type="EMBL" id="TDS80635.1"/>
    </source>
</evidence>
<keyword evidence="2 7" id="KW-0813">Transport</keyword>
<dbReference type="Proteomes" id="UP000295344">
    <property type="component" value="Unassembled WGS sequence"/>
</dbReference>
<feature type="transmembrane region" description="Helical" evidence="7">
    <location>
        <begin position="227"/>
        <end position="246"/>
    </location>
</feature>
<reference evidence="9 10" key="1">
    <citation type="submission" date="2019-03" db="EMBL/GenBank/DDBJ databases">
        <title>Genomic Encyclopedia of Archaeal and Bacterial Type Strains, Phase II (KMG-II): from individual species to whole genera.</title>
        <authorList>
            <person name="Goeker M."/>
        </authorList>
    </citation>
    <scope>NUCLEOTIDE SEQUENCE [LARGE SCALE GENOMIC DNA]</scope>
    <source>
        <strain evidence="9 10">DSM 24782</strain>
    </source>
</reference>
<evidence type="ECO:0000256" key="3">
    <source>
        <dbReference type="ARBA" id="ARBA00022475"/>
    </source>
</evidence>
<gene>
    <name evidence="9" type="ORF">CLV52_1201</name>
</gene>
<evidence type="ECO:0000256" key="5">
    <source>
        <dbReference type="ARBA" id="ARBA00022989"/>
    </source>
</evidence>
<feature type="domain" description="ABC transmembrane type-1" evidence="8">
    <location>
        <begin position="83"/>
        <end position="297"/>
    </location>
</feature>
<dbReference type="PANTHER" id="PTHR30193:SF41">
    <property type="entry name" value="DIACETYLCHITOBIOSE UPTAKE SYSTEM PERMEASE PROTEIN NGCF"/>
    <property type="match status" value="1"/>
</dbReference>
<evidence type="ECO:0000256" key="1">
    <source>
        <dbReference type="ARBA" id="ARBA00004651"/>
    </source>
</evidence>
<evidence type="ECO:0000256" key="4">
    <source>
        <dbReference type="ARBA" id="ARBA00022692"/>
    </source>
</evidence>
<dbReference type="GO" id="GO:0055085">
    <property type="term" value="P:transmembrane transport"/>
    <property type="evidence" value="ECO:0007669"/>
    <property type="project" value="InterPro"/>
</dbReference>
<evidence type="ECO:0000259" key="8">
    <source>
        <dbReference type="PROSITE" id="PS50928"/>
    </source>
</evidence>
<comment type="caution">
    <text evidence="9">The sequence shown here is derived from an EMBL/GenBank/DDBJ whole genome shotgun (WGS) entry which is preliminary data.</text>
</comment>